<dbReference type="AlphaFoldDB" id="A0A918AWH7"/>
<accession>A0A918AWH7</accession>
<feature type="region of interest" description="Disordered" evidence="1">
    <location>
        <begin position="20"/>
        <end position="47"/>
    </location>
</feature>
<evidence type="ECO:0000313" key="2">
    <source>
        <dbReference type="EMBL" id="GGP80613.1"/>
    </source>
</evidence>
<dbReference type="InterPro" id="IPR024520">
    <property type="entry name" value="DUF3558"/>
</dbReference>
<dbReference type="PROSITE" id="PS51257">
    <property type="entry name" value="PROKAR_LIPOPROTEIN"/>
    <property type="match status" value="1"/>
</dbReference>
<evidence type="ECO:0008006" key="4">
    <source>
        <dbReference type="Google" id="ProtNLM"/>
    </source>
</evidence>
<name>A0A918AWH7_9PSEU</name>
<dbReference type="Proteomes" id="UP000639606">
    <property type="component" value="Unassembled WGS sequence"/>
</dbReference>
<organism evidence="2 3">
    <name type="scientific">Saccharothrix coeruleofusca</name>
    <dbReference type="NCBI Taxonomy" id="33919"/>
    <lineage>
        <taxon>Bacteria</taxon>
        <taxon>Bacillati</taxon>
        <taxon>Actinomycetota</taxon>
        <taxon>Actinomycetes</taxon>
        <taxon>Pseudonocardiales</taxon>
        <taxon>Pseudonocardiaceae</taxon>
        <taxon>Saccharothrix</taxon>
    </lineage>
</organism>
<evidence type="ECO:0000256" key="1">
    <source>
        <dbReference type="SAM" id="MobiDB-lite"/>
    </source>
</evidence>
<dbReference type="Pfam" id="PF12079">
    <property type="entry name" value="DUF3558"/>
    <property type="match status" value="1"/>
</dbReference>
<dbReference type="RefSeq" id="WP_189226982.1">
    <property type="nucleotide sequence ID" value="NZ_BMRG01000020.1"/>
</dbReference>
<comment type="caution">
    <text evidence="2">The sequence shown here is derived from an EMBL/GenBank/DDBJ whole genome shotgun (WGS) entry which is preliminary data.</text>
</comment>
<reference evidence="2" key="1">
    <citation type="journal article" date="2014" name="Int. J. Syst. Evol. Microbiol.">
        <title>Complete genome sequence of Corynebacterium casei LMG S-19264T (=DSM 44701T), isolated from a smear-ripened cheese.</title>
        <authorList>
            <consortium name="US DOE Joint Genome Institute (JGI-PGF)"/>
            <person name="Walter F."/>
            <person name="Albersmeier A."/>
            <person name="Kalinowski J."/>
            <person name="Ruckert C."/>
        </authorList>
    </citation>
    <scope>NUCLEOTIDE SEQUENCE</scope>
    <source>
        <strain evidence="2">JCM 3313</strain>
    </source>
</reference>
<gene>
    <name evidence="2" type="ORF">GCM10010185_63120</name>
</gene>
<dbReference type="EMBL" id="BMRG01000020">
    <property type="protein sequence ID" value="GGP80613.1"/>
    <property type="molecule type" value="Genomic_DNA"/>
</dbReference>
<proteinExistence type="predicted"/>
<evidence type="ECO:0000313" key="3">
    <source>
        <dbReference type="Proteomes" id="UP000639606"/>
    </source>
</evidence>
<keyword evidence="3" id="KW-1185">Reference proteome</keyword>
<sequence length="193" mass="20721">MRLINATVLMTVLGSCAIGEDGTPRPVTSNASTSGSTGSATRAPRPEELKVDGVDPCATLTSAQQFELKIDEALNQPLDVLNNDKPAPTCRYRSNGKTLFNYNLSLVSGEGVDYWEGSSNLEVKSESVSGFSAYRYKLSGTFQAYCSYAVDVADDQQLVVQFLPIGEGFSQDQMCQNSARGAELALATLQTLK</sequence>
<protein>
    <recommendedName>
        <fullName evidence="4">DUF3558 domain-containing protein</fullName>
    </recommendedName>
</protein>
<feature type="compositionally biased region" description="Low complexity" evidence="1">
    <location>
        <begin position="28"/>
        <end position="41"/>
    </location>
</feature>
<reference evidence="2" key="2">
    <citation type="submission" date="2020-09" db="EMBL/GenBank/DDBJ databases">
        <authorList>
            <person name="Sun Q."/>
            <person name="Ohkuma M."/>
        </authorList>
    </citation>
    <scope>NUCLEOTIDE SEQUENCE</scope>
    <source>
        <strain evidence="2">JCM 3313</strain>
    </source>
</reference>